<dbReference type="GO" id="GO:0006826">
    <property type="term" value="P:iron ion transport"/>
    <property type="evidence" value="ECO:0007669"/>
    <property type="project" value="UniProtKB-KW"/>
</dbReference>
<dbReference type="InterPro" id="IPR020895">
    <property type="entry name" value="Frataxin_CS"/>
</dbReference>
<dbReference type="EMBL" id="GL877410">
    <property type="protein sequence ID" value="ELA47911.1"/>
    <property type="molecule type" value="Genomic_DNA"/>
</dbReference>
<dbReference type="STRING" id="948595.L2GW77"/>
<keyword evidence="2" id="KW-0410">Iron transport</keyword>
<evidence type="ECO:0000256" key="1">
    <source>
        <dbReference type="ARBA" id="ARBA00008183"/>
    </source>
</evidence>
<dbReference type="PROSITE" id="PS50810">
    <property type="entry name" value="FRATAXIN_2"/>
    <property type="match status" value="1"/>
</dbReference>
<dbReference type="GO" id="GO:0034986">
    <property type="term" value="F:iron chaperone activity"/>
    <property type="evidence" value="ECO:0007669"/>
    <property type="project" value="TreeGrafter"/>
</dbReference>
<dbReference type="FunCoup" id="L2GW77">
    <property type="interactions" value="20"/>
</dbReference>
<accession>L2GW77</accession>
<dbReference type="Pfam" id="PF01491">
    <property type="entry name" value="Frataxin_Cyay"/>
    <property type="match status" value="1"/>
</dbReference>
<dbReference type="GO" id="GO:0005739">
    <property type="term" value="C:mitochondrion"/>
    <property type="evidence" value="ECO:0007669"/>
    <property type="project" value="TreeGrafter"/>
</dbReference>
<dbReference type="RefSeq" id="XP_008073652.1">
    <property type="nucleotide sequence ID" value="XM_008075461.1"/>
</dbReference>
<dbReference type="GO" id="GO:0008198">
    <property type="term" value="F:ferrous iron binding"/>
    <property type="evidence" value="ECO:0007669"/>
    <property type="project" value="TreeGrafter"/>
</dbReference>
<sequence length="110" mass="12689">MLQRITGQPSYFTIAHNTLISLEKKLDNGYGEIEHNNNVIEYSVDGIGRYIVSRQPSVMELWVSSPISGPSKFELKDRHFVEKKSKTEIMKYFDAEVQKIKRLVKDNGNI</sequence>
<dbReference type="InterPro" id="IPR002908">
    <property type="entry name" value="Frataxin/CyaY"/>
</dbReference>
<evidence type="ECO:0000256" key="2">
    <source>
        <dbReference type="ARBA" id="ARBA00022496"/>
    </source>
</evidence>
<dbReference type="GO" id="GO:0051537">
    <property type="term" value="F:2 iron, 2 sulfur cluster binding"/>
    <property type="evidence" value="ECO:0007669"/>
    <property type="project" value="TreeGrafter"/>
</dbReference>
<dbReference type="HOGENOM" id="CLU_080880_4_1_1"/>
<comment type="similarity">
    <text evidence="1">Belongs to the frataxin family.</text>
</comment>
<dbReference type="PROSITE" id="PS01344">
    <property type="entry name" value="FRATAXIN_1"/>
    <property type="match status" value="1"/>
</dbReference>
<dbReference type="PANTHER" id="PTHR16821">
    <property type="entry name" value="FRATAXIN"/>
    <property type="match status" value="1"/>
</dbReference>
<dbReference type="OMA" id="RRHEWID"/>
<keyword evidence="2" id="KW-0406">Ion transport</keyword>
<dbReference type="AlphaFoldDB" id="L2GW77"/>
<dbReference type="GO" id="GO:0016226">
    <property type="term" value="P:iron-sulfur cluster assembly"/>
    <property type="evidence" value="ECO:0007669"/>
    <property type="project" value="InterPro"/>
</dbReference>
<dbReference type="GO" id="GO:0006879">
    <property type="term" value="P:intracellular iron ion homeostasis"/>
    <property type="evidence" value="ECO:0007669"/>
    <property type="project" value="TreeGrafter"/>
</dbReference>
<dbReference type="PANTHER" id="PTHR16821:SF2">
    <property type="entry name" value="FRATAXIN, MITOCHONDRIAL"/>
    <property type="match status" value="1"/>
</dbReference>
<organism evidence="4 5">
    <name type="scientific">Vavraia culicis (isolate floridensis)</name>
    <name type="common">Microsporidian parasite</name>
    <dbReference type="NCBI Taxonomy" id="948595"/>
    <lineage>
        <taxon>Eukaryota</taxon>
        <taxon>Fungi</taxon>
        <taxon>Fungi incertae sedis</taxon>
        <taxon>Microsporidia</taxon>
        <taxon>Pleistophoridae</taxon>
        <taxon>Vavraia</taxon>
    </lineage>
</organism>
<keyword evidence="3" id="KW-0408">Iron</keyword>
<gene>
    <name evidence="4" type="ORF">VCUG_00631</name>
</gene>
<evidence type="ECO:0000313" key="4">
    <source>
        <dbReference type="EMBL" id="ELA47911.1"/>
    </source>
</evidence>
<dbReference type="GO" id="GO:0008199">
    <property type="term" value="F:ferric iron binding"/>
    <property type="evidence" value="ECO:0007669"/>
    <property type="project" value="InterPro"/>
</dbReference>
<evidence type="ECO:0000256" key="3">
    <source>
        <dbReference type="ARBA" id="ARBA00023004"/>
    </source>
</evidence>
<proteinExistence type="inferred from homology"/>
<dbReference type="SUPFAM" id="SSF55387">
    <property type="entry name" value="Frataxin/Nqo15-like"/>
    <property type="match status" value="1"/>
</dbReference>
<keyword evidence="2" id="KW-0813">Transport</keyword>
<evidence type="ECO:0000313" key="5">
    <source>
        <dbReference type="Proteomes" id="UP000011081"/>
    </source>
</evidence>
<reference evidence="5" key="1">
    <citation type="submission" date="2011-03" db="EMBL/GenBank/DDBJ databases">
        <title>The genome sequence of Vavraia culicis strain floridensis.</title>
        <authorList>
            <consortium name="The Broad Institute Genome Sequencing Platform"/>
            <person name="Cuomo C."/>
            <person name="Becnel J."/>
            <person name="Sanscrainte N."/>
            <person name="Young S.K."/>
            <person name="Zeng Q."/>
            <person name="Gargeya S."/>
            <person name="Fitzgerald M."/>
            <person name="Haas B."/>
            <person name="Abouelleil A."/>
            <person name="Alvarado L."/>
            <person name="Arachchi H.M."/>
            <person name="Berlin A."/>
            <person name="Chapman S.B."/>
            <person name="Gearin G."/>
            <person name="Goldberg J."/>
            <person name="Griggs A."/>
            <person name="Gujja S."/>
            <person name="Hansen M."/>
            <person name="Heiman D."/>
            <person name="Howarth C."/>
            <person name="Larimer J."/>
            <person name="Lui A."/>
            <person name="MacDonald P.J.P."/>
            <person name="McCowen C."/>
            <person name="Montmayeur A."/>
            <person name="Murphy C."/>
            <person name="Neiman D."/>
            <person name="Pearson M."/>
            <person name="Priest M."/>
            <person name="Roberts A."/>
            <person name="Saif S."/>
            <person name="Shea T."/>
            <person name="Sisk P."/>
            <person name="Stolte C."/>
            <person name="Sykes S."/>
            <person name="Wortman J."/>
            <person name="Nusbaum C."/>
            <person name="Birren B."/>
        </authorList>
    </citation>
    <scope>NUCLEOTIDE SEQUENCE [LARGE SCALE GENOMIC DNA]</scope>
    <source>
        <strain evidence="5">floridensis</strain>
    </source>
</reference>
<dbReference type="GO" id="GO:0004322">
    <property type="term" value="F:ferroxidase activity"/>
    <property type="evidence" value="ECO:0007669"/>
    <property type="project" value="TreeGrafter"/>
</dbReference>
<dbReference type="VEuPathDB" id="MicrosporidiaDB:VCUG_00631"/>
<protein>
    <submittedName>
        <fullName evidence="4">Frataxin</fullName>
    </submittedName>
</protein>
<keyword evidence="5" id="KW-1185">Reference proteome</keyword>
<dbReference type="InterPro" id="IPR036524">
    <property type="entry name" value="Frataxin/CyaY_sf"/>
</dbReference>
<name>L2GW77_VAVCU</name>
<dbReference type="Gene3D" id="3.30.920.10">
    <property type="entry name" value="Frataxin/CyaY"/>
    <property type="match status" value="1"/>
</dbReference>
<dbReference type="OrthoDB" id="1897642at2759"/>
<dbReference type="SMART" id="SM01219">
    <property type="entry name" value="Frataxin_Cyay"/>
    <property type="match status" value="1"/>
</dbReference>
<dbReference type="Proteomes" id="UP000011081">
    <property type="component" value="Unassembled WGS sequence"/>
</dbReference>
<dbReference type="GeneID" id="19878516"/>
<dbReference type="InParanoid" id="L2GW77"/>